<keyword evidence="4" id="KW-1185">Reference proteome</keyword>
<feature type="transmembrane region" description="Helical" evidence="1">
    <location>
        <begin position="326"/>
        <end position="348"/>
    </location>
</feature>
<dbReference type="Proteomes" id="UP000195807">
    <property type="component" value="Chromosome"/>
</dbReference>
<feature type="transmembrane region" description="Helical" evidence="1">
    <location>
        <begin position="98"/>
        <end position="119"/>
    </location>
</feature>
<feature type="transmembrane region" description="Helical" evidence="1">
    <location>
        <begin position="57"/>
        <end position="77"/>
    </location>
</feature>
<gene>
    <name evidence="3" type="ORF">A9D14_13770</name>
</gene>
<protein>
    <submittedName>
        <fullName evidence="3">Acyltransferase</fullName>
    </submittedName>
</protein>
<dbReference type="GO" id="GO:0000271">
    <property type="term" value="P:polysaccharide biosynthetic process"/>
    <property type="evidence" value="ECO:0007669"/>
    <property type="project" value="TreeGrafter"/>
</dbReference>
<dbReference type="STRING" id="450378.GCA_001661675_02764"/>
<dbReference type="PANTHER" id="PTHR23028:SF131">
    <property type="entry name" value="BLR2367 PROTEIN"/>
    <property type="match status" value="1"/>
</dbReference>
<dbReference type="EMBL" id="CP019602">
    <property type="protein sequence ID" value="ARU17035.1"/>
    <property type="molecule type" value="Genomic_DNA"/>
</dbReference>
<keyword evidence="3" id="KW-0808">Transferase</keyword>
<evidence type="ECO:0000256" key="1">
    <source>
        <dbReference type="SAM" id="Phobius"/>
    </source>
</evidence>
<dbReference type="OrthoDB" id="9796461at2"/>
<name>A0A1Z1FE58_9SPHN</name>
<dbReference type="AlphaFoldDB" id="A0A1Z1FE58"/>
<dbReference type="Pfam" id="PF01757">
    <property type="entry name" value="Acyl_transf_3"/>
    <property type="match status" value="1"/>
</dbReference>
<feature type="transmembrane region" description="Helical" evidence="1">
    <location>
        <begin position="139"/>
        <end position="159"/>
    </location>
</feature>
<dbReference type="GO" id="GO:0016747">
    <property type="term" value="F:acyltransferase activity, transferring groups other than amino-acyl groups"/>
    <property type="evidence" value="ECO:0007669"/>
    <property type="project" value="InterPro"/>
</dbReference>
<dbReference type="GO" id="GO:0016020">
    <property type="term" value="C:membrane"/>
    <property type="evidence" value="ECO:0007669"/>
    <property type="project" value="TreeGrafter"/>
</dbReference>
<dbReference type="InterPro" id="IPR002656">
    <property type="entry name" value="Acyl_transf_3_dom"/>
</dbReference>
<keyword evidence="1" id="KW-1133">Transmembrane helix</keyword>
<keyword evidence="1" id="KW-0812">Transmembrane</keyword>
<feature type="transmembrane region" description="Helical" evidence="1">
    <location>
        <begin position="171"/>
        <end position="196"/>
    </location>
</feature>
<evidence type="ECO:0000313" key="3">
    <source>
        <dbReference type="EMBL" id="ARU17035.1"/>
    </source>
</evidence>
<accession>A0A1Z1FE58</accession>
<feature type="transmembrane region" description="Helical" evidence="1">
    <location>
        <begin position="238"/>
        <end position="255"/>
    </location>
</feature>
<evidence type="ECO:0000259" key="2">
    <source>
        <dbReference type="Pfam" id="PF01757"/>
    </source>
</evidence>
<dbReference type="InterPro" id="IPR050879">
    <property type="entry name" value="Acyltransferase_3"/>
</dbReference>
<reference evidence="3 4" key="1">
    <citation type="submission" date="2017-01" db="EMBL/GenBank/DDBJ databases">
        <title>Complete genome sequence of esterase-producing bacterium Croceicoccus marinus E4A9.</title>
        <authorList>
            <person name="Wu Y.-H."/>
            <person name="Cheng H."/>
            <person name="Xu L."/>
            <person name="Huo Y.-Y."/>
            <person name="Wang C.-S."/>
            <person name="Xu X.-W."/>
        </authorList>
    </citation>
    <scope>NUCLEOTIDE SEQUENCE [LARGE SCALE GENOMIC DNA]</scope>
    <source>
        <strain evidence="3 4">E4A9</strain>
    </source>
</reference>
<keyword evidence="1" id="KW-0472">Membrane</keyword>
<dbReference type="RefSeq" id="WP_066847513.1">
    <property type="nucleotide sequence ID" value="NZ_CP019602.1"/>
</dbReference>
<sequence>MSGLGKLLPSLRPESPDLLHLDFLRLLASYGIVLVHFRTNLLSPFAGREAIARNLDSFALCVDLFFVISGFVISWVYRDRIDGLGSYGRFLRKRVARLVPLHWATLLFFVLAWAAGTAVGASFDRAEKYDFDCLVPNLLMIHAWGVCGGPSFNSVSWSISAEMAMYAAFPLLFWAATRSVTGFALFFAALVAALYLFSGDQFWAERTYNLGVLRAFPGFCFGILLYRHRDRLARIAGARWWLAAAMVLFGAAAIAGTGKPWLLPLAYLIPLLGVAADMQGRVGPLVRSLAPGGRLTYSIYMLHPVVQSVFIVLIGRKLLALDGMGLTVWTLLAFPLVAVVGYLSLFLFEEPARRLMSGTSRRPSVDARGERISI</sequence>
<proteinExistence type="predicted"/>
<feature type="domain" description="Acyltransferase 3" evidence="2">
    <location>
        <begin position="21"/>
        <end position="342"/>
    </location>
</feature>
<keyword evidence="3" id="KW-0012">Acyltransferase</keyword>
<feature type="transmembrane region" description="Helical" evidence="1">
    <location>
        <begin position="208"/>
        <end position="226"/>
    </location>
</feature>
<organism evidence="3 4">
    <name type="scientific">Croceicoccus marinus</name>
    <dbReference type="NCBI Taxonomy" id="450378"/>
    <lineage>
        <taxon>Bacteria</taxon>
        <taxon>Pseudomonadati</taxon>
        <taxon>Pseudomonadota</taxon>
        <taxon>Alphaproteobacteria</taxon>
        <taxon>Sphingomonadales</taxon>
        <taxon>Erythrobacteraceae</taxon>
        <taxon>Croceicoccus</taxon>
    </lineage>
</organism>
<dbReference type="PANTHER" id="PTHR23028">
    <property type="entry name" value="ACETYLTRANSFERASE"/>
    <property type="match status" value="1"/>
</dbReference>
<dbReference type="KEGG" id="cman:A9D14_13770"/>
<evidence type="ECO:0000313" key="4">
    <source>
        <dbReference type="Proteomes" id="UP000195807"/>
    </source>
</evidence>